<dbReference type="EMBL" id="AE003849">
    <property type="protein sequence ID" value="AAF84683.1"/>
    <property type="molecule type" value="Genomic_DNA"/>
</dbReference>
<accession>Q9PCA4</accession>
<dbReference type="Proteomes" id="UP000000812">
    <property type="component" value="Chromosome"/>
</dbReference>
<sequence length="405" mass="43290">MCSRSFFLYFISALGLTLVISFPFCLFAQNVPPTVEVVPTSVRYSSVISDGVSTSATFEARSTALVNGVRYYTVPVDISASTLGSLAKVAVRRGMAFYNVYSMLSGLINGAGWVIDELTHEVMSGPALKEIPVGTVAWWWQRPGDGHVFYSVTPQGLIAPINAYQSSLSPPQPLVTSSGPSSVSSERWLYHLEGGGEYIGHLSKTDQSVPDYSSGLPPSVILDTDLGQLVRSDPSTVNAVLTDSQTGAVLLTPEIVSALNKLRRSLEDELKASHAPDQQPSSGGASSPPSSSGTAWPSFCSWASVVCDFIDWVKSDEFLKKPLVPPDVPYVDKLPQAKTWSSGLGEGACPSPTTIPIEFSGYKTSVEISYQPFCDFAALMRPVVIVIATILAAYIAGGFRGVKNV</sequence>
<dbReference type="eggNOG" id="ENOG5033NEX">
    <property type="taxonomic scope" value="Bacteria"/>
</dbReference>
<protein>
    <submittedName>
        <fullName evidence="3">Uncharacterized protein</fullName>
    </submittedName>
</protein>
<dbReference type="KEGG" id="xfa:XF_1877"/>
<dbReference type="PATRIC" id="fig|160492.11.peg.1999"/>
<feature type="compositionally biased region" description="Low complexity" evidence="1">
    <location>
        <begin position="280"/>
        <end position="290"/>
    </location>
</feature>
<feature type="transmembrane region" description="Helical" evidence="2">
    <location>
        <begin position="379"/>
        <end position="399"/>
    </location>
</feature>
<evidence type="ECO:0000256" key="2">
    <source>
        <dbReference type="SAM" id="Phobius"/>
    </source>
</evidence>
<evidence type="ECO:0000256" key="1">
    <source>
        <dbReference type="SAM" id="MobiDB-lite"/>
    </source>
</evidence>
<proteinExistence type="predicted"/>
<dbReference type="STRING" id="160492.XF_1877"/>
<keyword evidence="2" id="KW-0812">Transmembrane</keyword>
<dbReference type="AlphaFoldDB" id="Q9PCA4"/>
<keyword evidence="2" id="KW-1133">Transmembrane helix</keyword>
<dbReference type="PIR" id="E82626">
    <property type="entry name" value="E82626"/>
</dbReference>
<evidence type="ECO:0000313" key="4">
    <source>
        <dbReference type="Proteomes" id="UP000000812"/>
    </source>
</evidence>
<dbReference type="NCBIfam" id="NF041109">
    <property type="entry name" value="VF_TspB_C_term"/>
    <property type="match status" value="1"/>
</dbReference>
<gene>
    <name evidence="3" type="ordered locus">XF_1877</name>
</gene>
<reference evidence="3 4" key="1">
    <citation type="journal article" date="2000" name="Nature">
        <title>The genome sequence of the plant pathogen Xylella fastidiosa.</title>
        <authorList>
            <person name="Simpson A.J."/>
            <person name="Reinach F.C."/>
            <person name="Arruda P."/>
            <person name="Abreu F.A."/>
            <person name="Acencio M."/>
            <person name="Alvarenga R."/>
            <person name="Alves L.M."/>
            <person name="Araya J.E."/>
            <person name="Baia G.S."/>
            <person name="Baptista C.S."/>
            <person name="Barros M.H."/>
            <person name="Bonaccorsi E.D."/>
            <person name="Bordin S."/>
            <person name="Bove J.M."/>
            <person name="Briones M.R."/>
            <person name="Bueno M.R."/>
            <person name="Camargo A.A."/>
            <person name="Camargo L.E."/>
            <person name="Carraro D.M."/>
            <person name="Carrer H."/>
            <person name="Colauto N.B."/>
            <person name="Colombo C."/>
            <person name="Costa F.F."/>
            <person name="Costa M.C."/>
            <person name="Costa-Neto C.M."/>
            <person name="Coutinho L.L."/>
            <person name="Cristofani M."/>
            <person name="Dias-Neto E."/>
            <person name="Docena C."/>
            <person name="El-Dorry H."/>
            <person name="Facincani A.P."/>
            <person name="Ferreira A.J."/>
            <person name="Ferreira V.C."/>
            <person name="Ferro J.A."/>
            <person name="Fraga J.S."/>
            <person name="Franca S.C."/>
            <person name="Franco M.C."/>
            <person name="Frohme M."/>
            <person name="Furlan L.R."/>
            <person name="Garnier M."/>
            <person name="Goldman G.H."/>
            <person name="Goldman M.H."/>
            <person name="Gomes S.L."/>
            <person name="Gruber A."/>
            <person name="Ho P.L."/>
            <person name="Hoheisel J.D."/>
            <person name="Junqueira M.L."/>
            <person name="Kemper E.L."/>
            <person name="Kitajima J.P."/>
            <person name="Krieger J.E."/>
            <person name="Kuramae E.E."/>
            <person name="Laigret F."/>
            <person name="Lambais M.R."/>
            <person name="Leite L.C."/>
            <person name="Lemos E.G."/>
            <person name="Lemos M.V."/>
            <person name="Lopes S.A."/>
            <person name="Lopes C.R."/>
            <person name="Machado J.A."/>
            <person name="Machado M.A."/>
            <person name="Madeira A.M."/>
            <person name="Madeira H.M."/>
            <person name="Marino C.L."/>
            <person name="Marques M.V."/>
            <person name="Martins E.A."/>
            <person name="Martins E.M."/>
            <person name="Matsukuma A.Y."/>
            <person name="Menck C.F."/>
            <person name="Miracca E.C."/>
            <person name="Miyaki C.Y."/>
            <person name="Monteriro-Vitorello C.B."/>
            <person name="Moon D.H."/>
            <person name="Nagai M.A."/>
            <person name="Nascimento A.L."/>
            <person name="Netto L.E."/>
            <person name="Nhani A.Jr."/>
            <person name="Nobrega F.G."/>
            <person name="Nunes L.R."/>
            <person name="Oliveira M.A."/>
            <person name="de Oliveira M.C."/>
            <person name="de Oliveira R.C."/>
            <person name="Palmieri D.A."/>
            <person name="Paris A."/>
            <person name="Peixoto B.R."/>
            <person name="Pereira G.A."/>
            <person name="Pereira H.A.Jr."/>
            <person name="Pesquero J.B."/>
            <person name="Quaggio R.B."/>
            <person name="Roberto P.G."/>
            <person name="Rodrigues V."/>
            <person name="de M Rosa A.J."/>
            <person name="de Rosa V.E.Jr."/>
            <person name="de Sa R.G."/>
            <person name="Santelli R.V."/>
            <person name="Sawasaki H.E."/>
            <person name="da Silva A.C."/>
            <person name="da Silva A.M."/>
            <person name="da Silva F.R."/>
            <person name="da Silva W.A.Jr."/>
            <person name="da Silveira J.F."/>
            <person name="Silvestri M.L."/>
            <person name="Siqueira W.J."/>
            <person name="de Souza A.A."/>
            <person name="de Souza A.P."/>
            <person name="Terenzi M.F."/>
            <person name="Truffi D."/>
            <person name="Tsai S.M."/>
            <person name="Tsuhako M.H."/>
            <person name="Vallada H."/>
            <person name="Van Sluys M.A."/>
            <person name="Verjovski-Almeida S."/>
            <person name="Vettore A.L."/>
            <person name="Zago M.A."/>
            <person name="Zatz M."/>
            <person name="Meidanis J."/>
            <person name="Setubal J.C."/>
        </authorList>
    </citation>
    <scope>NUCLEOTIDE SEQUENCE [LARGE SCALE GENOMIC DNA]</scope>
    <source>
        <strain evidence="3 4">9a5c</strain>
    </source>
</reference>
<feature type="region of interest" description="Disordered" evidence="1">
    <location>
        <begin position="268"/>
        <end position="290"/>
    </location>
</feature>
<dbReference type="HOGENOM" id="CLU_056738_0_0_6"/>
<dbReference type="RefSeq" id="WP_010894343.1">
    <property type="nucleotide sequence ID" value="NC_002488.3"/>
</dbReference>
<evidence type="ECO:0000313" key="3">
    <source>
        <dbReference type="EMBL" id="AAF84683.1"/>
    </source>
</evidence>
<name>Q9PCA4_XYLFA</name>
<organism evidence="3 4">
    <name type="scientific">Xylella fastidiosa (strain 9a5c)</name>
    <dbReference type="NCBI Taxonomy" id="160492"/>
    <lineage>
        <taxon>Bacteria</taxon>
        <taxon>Pseudomonadati</taxon>
        <taxon>Pseudomonadota</taxon>
        <taxon>Gammaproteobacteria</taxon>
        <taxon>Lysobacterales</taxon>
        <taxon>Lysobacteraceae</taxon>
        <taxon>Xylella</taxon>
    </lineage>
</organism>
<keyword evidence="2" id="KW-0472">Membrane</keyword>